<evidence type="ECO:0000313" key="4">
    <source>
        <dbReference type="Proteomes" id="UP000731519"/>
    </source>
</evidence>
<comment type="caution">
    <text evidence="3">The sequence shown here is derived from an EMBL/GenBank/DDBJ whole genome shotgun (WGS) entry which is preliminary data.</text>
</comment>
<protein>
    <recommendedName>
        <fullName evidence="2">DUF6924 domain-containing protein</fullName>
    </recommendedName>
</protein>
<evidence type="ECO:0000259" key="2">
    <source>
        <dbReference type="Pfam" id="PF21962"/>
    </source>
</evidence>
<dbReference type="EMBL" id="ASYR01000002">
    <property type="protein sequence ID" value="KAF0651657.1"/>
    <property type="molecule type" value="Genomic_DNA"/>
</dbReference>
<keyword evidence="4" id="KW-1185">Reference proteome</keyword>
<dbReference type="Proteomes" id="UP000731519">
    <property type="component" value="Unassembled WGS sequence"/>
</dbReference>
<evidence type="ECO:0000313" key="3">
    <source>
        <dbReference type="EMBL" id="KAF0651657.1"/>
    </source>
</evidence>
<gene>
    <name evidence="3" type="ORF">K701_01625</name>
</gene>
<name>A0ABQ6Y191_STRFR</name>
<sequence>MVPGRRGSIPVMTVPEGLEGSLPETAGRDLLDAVVIRTAFGDDEPWNAVVGELRRPWGPSPDGPAAGVLVVDAPAWSEATVDEVLAAVGGDEYLDVVFLADRHTMESPAHALPALTTIREDEDHLDPVHHRELVESPEPREFRAAPAAVYAVHVHVALGNTGFAELAAAASAEPDRVLRRPRARQPGTAALIRPVHRPAGAAPALPAPVREPREVVRGKRSSAAPGRAATSATRRTRP</sequence>
<accession>A0ABQ6Y191</accession>
<organism evidence="3 4">
    <name type="scientific">Streptomyces fradiae ATCC 10745 = DSM 40063</name>
    <dbReference type="NCBI Taxonomy" id="1319510"/>
    <lineage>
        <taxon>Bacteria</taxon>
        <taxon>Bacillati</taxon>
        <taxon>Actinomycetota</taxon>
        <taxon>Actinomycetes</taxon>
        <taxon>Kitasatosporales</taxon>
        <taxon>Streptomycetaceae</taxon>
        <taxon>Streptomyces</taxon>
    </lineage>
</organism>
<feature type="compositionally biased region" description="Low complexity" evidence="1">
    <location>
        <begin position="221"/>
        <end position="238"/>
    </location>
</feature>
<proteinExistence type="predicted"/>
<evidence type="ECO:0000256" key="1">
    <source>
        <dbReference type="SAM" id="MobiDB-lite"/>
    </source>
</evidence>
<feature type="region of interest" description="Disordered" evidence="1">
    <location>
        <begin position="187"/>
        <end position="238"/>
    </location>
</feature>
<feature type="domain" description="DUF6924" evidence="2">
    <location>
        <begin position="33"/>
        <end position="179"/>
    </location>
</feature>
<reference evidence="3 4" key="1">
    <citation type="submission" date="2013-05" db="EMBL/GenBank/DDBJ databases">
        <title>Genome Sequence of Streptomyces fradiae.</title>
        <authorList>
            <person name="Kirby R."/>
        </authorList>
    </citation>
    <scope>NUCLEOTIDE SEQUENCE [LARGE SCALE GENOMIC DNA]</scope>
    <source>
        <strain evidence="3 4">ATCC 10745</strain>
    </source>
</reference>
<dbReference type="Pfam" id="PF21962">
    <property type="entry name" value="DUF6924"/>
    <property type="match status" value="1"/>
</dbReference>
<dbReference type="InterPro" id="IPR053832">
    <property type="entry name" value="DUF6924"/>
</dbReference>
<feature type="compositionally biased region" description="Low complexity" evidence="1">
    <location>
        <begin position="198"/>
        <end position="208"/>
    </location>
</feature>